<accession>A0ABR4FM30</accession>
<name>A0ABR4FM30_9EURO</name>
<comment type="caution">
    <text evidence="2">The sequence shown here is derived from an EMBL/GenBank/DDBJ whole genome shotgun (WGS) entry which is preliminary data.</text>
</comment>
<reference evidence="2 3" key="1">
    <citation type="submission" date="2024-07" db="EMBL/GenBank/DDBJ databases">
        <title>Section-level genome sequencing and comparative genomics of Aspergillus sections Usti and Cavernicolus.</title>
        <authorList>
            <consortium name="Lawrence Berkeley National Laboratory"/>
            <person name="Nybo J.L."/>
            <person name="Vesth T.C."/>
            <person name="Theobald S."/>
            <person name="Frisvad J.C."/>
            <person name="Larsen T.O."/>
            <person name="Kjaerboelling I."/>
            <person name="Rothschild-Mancinelli K."/>
            <person name="Lyhne E.K."/>
            <person name="Kogle M.E."/>
            <person name="Barry K."/>
            <person name="Clum A."/>
            <person name="Na H."/>
            <person name="Ledsgaard L."/>
            <person name="Lin J."/>
            <person name="Lipzen A."/>
            <person name="Kuo A."/>
            <person name="Riley R."/>
            <person name="Mondo S."/>
            <person name="Labutti K."/>
            <person name="Haridas S."/>
            <person name="Pangalinan J."/>
            <person name="Salamov A.A."/>
            <person name="Simmons B.A."/>
            <person name="Magnuson J.K."/>
            <person name="Chen J."/>
            <person name="Drula E."/>
            <person name="Henrissat B."/>
            <person name="Wiebenga A."/>
            <person name="Lubbers R.J."/>
            <person name="Gomes A.C."/>
            <person name="Makela M.R."/>
            <person name="Stajich J."/>
            <person name="Grigoriev I.V."/>
            <person name="Mortensen U.H."/>
            <person name="De Vries R.P."/>
            <person name="Baker S.E."/>
            <person name="Andersen M.R."/>
        </authorList>
    </citation>
    <scope>NUCLEOTIDE SEQUENCE [LARGE SCALE GENOMIC DNA]</scope>
    <source>
        <strain evidence="2 3">CBS 209.92</strain>
    </source>
</reference>
<proteinExistence type="predicted"/>
<evidence type="ECO:0000313" key="2">
    <source>
        <dbReference type="EMBL" id="KAL2784282.1"/>
    </source>
</evidence>
<dbReference type="SUPFAM" id="SSF51101">
    <property type="entry name" value="Mannose-binding lectins"/>
    <property type="match status" value="1"/>
</dbReference>
<evidence type="ECO:0000259" key="1">
    <source>
        <dbReference type="Pfam" id="PF01419"/>
    </source>
</evidence>
<dbReference type="Gene3D" id="2.100.10.30">
    <property type="entry name" value="Jacalin-like lectin domain"/>
    <property type="match status" value="1"/>
</dbReference>
<evidence type="ECO:0000313" key="3">
    <source>
        <dbReference type="Proteomes" id="UP001610563"/>
    </source>
</evidence>
<protein>
    <recommendedName>
        <fullName evidence="1">Jacalin-type lectin domain-containing protein</fullName>
    </recommendedName>
</protein>
<dbReference type="EMBL" id="JBFTWV010000186">
    <property type="protein sequence ID" value="KAL2784282.1"/>
    <property type="molecule type" value="Genomic_DNA"/>
</dbReference>
<dbReference type="InterPro" id="IPR001229">
    <property type="entry name" value="Jacalin-like_lectin_dom"/>
</dbReference>
<dbReference type="InterPro" id="IPR036404">
    <property type="entry name" value="Jacalin-like_lectin_dom_sf"/>
</dbReference>
<dbReference type="Proteomes" id="UP001610563">
    <property type="component" value="Unassembled WGS sequence"/>
</dbReference>
<gene>
    <name evidence="2" type="ORF">BJX66DRAFT_344207</name>
</gene>
<feature type="domain" description="Jacalin-type lectin" evidence="1">
    <location>
        <begin position="11"/>
        <end position="142"/>
    </location>
</feature>
<keyword evidence="3" id="KW-1185">Reference proteome</keyword>
<sequence length="158" mass="17451">MPRIRSLAQDGPYGGQGGSSYNALHNDQKIKHIDAWKCKYMNYDVLGGLNFVFEDGTPSGRFGCKDNHIGYEQEKSFDFADGETIDSMKVYAGDGEGFCNGFEFHTNHNNHYSAGSKIGREFPVDNLGKHGEWAGATGRDGQHGADAVIDNMVLYFKN</sequence>
<organism evidence="2 3">
    <name type="scientific">Aspergillus keveii</name>
    <dbReference type="NCBI Taxonomy" id="714993"/>
    <lineage>
        <taxon>Eukaryota</taxon>
        <taxon>Fungi</taxon>
        <taxon>Dikarya</taxon>
        <taxon>Ascomycota</taxon>
        <taxon>Pezizomycotina</taxon>
        <taxon>Eurotiomycetes</taxon>
        <taxon>Eurotiomycetidae</taxon>
        <taxon>Eurotiales</taxon>
        <taxon>Aspergillaceae</taxon>
        <taxon>Aspergillus</taxon>
        <taxon>Aspergillus subgen. Nidulantes</taxon>
    </lineage>
</organism>
<dbReference type="Pfam" id="PF01419">
    <property type="entry name" value="Jacalin"/>
    <property type="match status" value="1"/>
</dbReference>